<dbReference type="SMART" id="SM00462">
    <property type="entry name" value="PTB"/>
    <property type="match status" value="1"/>
</dbReference>
<evidence type="ECO:0000259" key="2">
    <source>
        <dbReference type="PROSITE" id="PS01179"/>
    </source>
</evidence>
<feature type="compositionally biased region" description="Basic and acidic residues" evidence="1">
    <location>
        <begin position="190"/>
        <end position="212"/>
    </location>
</feature>
<dbReference type="EMBL" id="CAACVG010013403">
    <property type="protein sequence ID" value="VEN61790.1"/>
    <property type="molecule type" value="Genomic_DNA"/>
</dbReference>
<dbReference type="AlphaFoldDB" id="A0A653DNH4"/>
<evidence type="ECO:0000313" key="4">
    <source>
        <dbReference type="Proteomes" id="UP000410492"/>
    </source>
</evidence>
<protein>
    <recommendedName>
        <fullName evidence="2">PID domain-containing protein</fullName>
    </recommendedName>
</protein>
<feature type="region of interest" description="Disordered" evidence="1">
    <location>
        <begin position="190"/>
        <end position="220"/>
    </location>
</feature>
<name>A0A653DNH4_CALMS</name>
<proteinExistence type="predicted"/>
<evidence type="ECO:0000313" key="3">
    <source>
        <dbReference type="EMBL" id="VEN61790.1"/>
    </source>
</evidence>
<organism evidence="3 4">
    <name type="scientific">Callosobruchus maculatus</name>
    <name type="common">Southern cowpea weevil</name>
    <name type="synonym">Pulse bruchid</name>
    <dbReference type="NCBI Taxonomy" id="64391"/>
    <lineage>
        <taxon>Eukaryota</taxon>
        <taxon>Metazoa</taxon>
        <taxon>Ecdysozoa</taxon>
        <taxon>Arthropoda</taxon>
        <taxon>Hexapoda</taxon>
        <taxon>Insecta</taxon>
        <taxon>Pterygota</taxon>
        <taxon>Neoptera</taxon>
        <taxon>Endopterygota</taxon>
        <taxon>Coleoptera</taxon>
        <taxon>Polyphaga</taxon>
        <taxon>Cucujiformia</taxon>
        <taxon>Chrysomeloidea</taxon>
        <taxon>Chrysomelidae</taxon>
        <taxon>Bruchinae</taxon>
        <taxon>Bruchini</taxon>
        <taxon>Callosobruchus</taxon>
    </lineage>
</organism>
<dbReference type="InterPro" id="IPR011993">
    <property type="entry name" value="PH-like_dom_sf"/>
</dbReference>
<sequence>MAFFRTIWKTNSKHKKLSEDLVLQSLKEGDVDQTSTIDIEDEVVTFKLKYLGSTVVEKVSGENISVEAVKNIMKTAKANKGRKKLQRVNVNISLKGISVTDSQGTDILKISIYRISNCSTDPTHRQIFSFISTDPTETMECHAFICSKRKVAETVTLAVAHAFSTAYEAWKILPGGKEFGKDVHDGKEAYGEKELHSGKDLSREKEQKENEKNQLNQLPKPSVKAEEIIQEEKLIDFDSEPCGEEDFFGQQDITAQWVCFDDDFVSETPSKTTFKEVDLIFA</sequence>
<dbReference type="OrthoDB" id="9999955at2759"/>
<gene>
    <name evidence="3" type="ORF">CALMAC_LOCUS19110</name>
</gene>
<dbReference type="SUPFAM" id="SSF50729">
    <property type="entry name" value="PH domain-like"/>
    <property type="match status" value="1"/>
</dbReference>
<accession>A0A653DNH4</accession>
<dbReference type="PANTHER" id="PTHR11232">
    <property type="entry name" value="PHOSPHOTYROSINE INTERACTION DOMAIN-CONTAINING FAMILY MEMBER"/>
    <property type="match status" value="1"/>
</dbReference>
<dbReference type="Gene3D" id="2.30.29.30">
    <property type="entry name" value="Pleckstrin-homology domain (PH domain)/Phosphotyrosine-binding domain (PTB)"/>
    <property type="match status" value="1"/>
</dbReference>
<keyword evidence="4" id="KW-1185">Reference proteome</keyword>
<dbReference type="PROSITE" id="PS01179">
    <property type="entry name" value="PID"/>
    <property type="match status" value="1"/>
</dbReference>
<reference evidence="3 4" key="1">
    <citation type="submission" date="2019-01" db="EMBL/GenBank/DDBJ databases">
        <authorList>
            <person name="Sayadi A."/>
        </authorList>
    </citation>
    <scope>NUCLEOTIDE SEQUENCE [LARGE SCALE GENOMIC DNA]</scope>
</reference>
<dbReference type="CDD" id="cd13159">
    <property type="entry name" value="PTB_LDLRAP-mammal-like"/>
    <property type="match status" value="1"/>
</dbReference>
<dbReference type="Proteomes" id="UP000410492">
    <property type="component" value="Unassembled WGS sequence"/>
</dbReference>
<dbReference type="InterPro" id="IPR051133">
    <property type="entry name" value="Adapter_Engulfment-Domain"/>
</dbReference>
<dbReference type="InterPro" id="IPR006020">
    <property type="entry name" value="PTB/PI_dom"/>
</dbReference>
<evidence type="ECO:0000256" key="1">
    <source>
        <dbReference type="SAM" id="MobiDB-lite"/>
    </source>
</evidence>
<dbReference type="PANTHER" id="PTHR11232:SF74">
    <property type="entry name" value="PTB DOMAIN-CONTAINING ADAPTER PROTEIN CED-6-LIKE PROTEIN"/>
    <property type="match status" value="1"/>
</dbReference>
<dbReference type="Pfam" id="PF00640">
    <property type="entry name" value="PID"/>
    <property type="match status" value="1"/>
</dbReference>
<feature type="domain" description="PID" evidence="2">
    <location>
        <begin position="44"/>
        <end position="168"/>
    </location>
</feature>